<comment type="caution">
    <text evidence="1">The sequence shown here is derived from an EMBL/GenBank/DDBJ whole genome shotgun (WGS) entry which is preliminary data.</text>
</comment>
<proteinExistence type="predicted"/>
<accession>A0ABV7B4P3</accession>
<reference evidence="2" key="1">
    <citation type="journal article" date="2019" name="Int. J. Syst. Evol. Microbiol.">
        <title>The Global Catalogue of Microorganisms (GCM) 10K type strain sequencing project: providing services to taxonomists for standard genome sequencing and annotation.</title>
        <authorList>
            <consortium name="The Broad Institute Genomics Platform"/>
            <consortium name="The Broad Institute Genome Sequencing Center for Infectious Disease"/>
            <person name="Wu L."/>
            <person name="Ma J."/>
        </authorList>
    </citation>
    <scope>NUCLEOTIDE SEQUENCE [LARGE SCALE GENOMIC DNA]</scope>
    <source>
        <strain evidence="2">KCTC 52660</strain>
    </source>
</reference>
<evidence type="ECO:0000313" key="1">
    <source>
        <dbReference type="EMBL" id="MFC2992175.1"/>
    </source>
</evidence>
<dbReference type="Proteomes" id="UP001595386">
    <property type="component" value="Unassembled WGS sequence"/>
</dbReference>
<protein>
    <submittedName>
        <fullName evidence="1">Uncharacterized protein</fullName>
    </submittedName>
</protein>
<name>A0ABV7B4P3_9GAMM</name>
<keyword evidence="2" id="KW-1185">Reference proteome</keyword>
<sequence length="75" mass="8133">MRLNQHDIDVIKAAAADIFGKEAVVRLFGSRVDDAANAANAGNLIPAADVEAKFAAKRLATRRRLENKKEKASSR</sequence>
<gene>
    <name evidence="1" type="ORF">ACFODV_09045</name>
</gene>
<evidence type="ECO:0000313" key="2">
    <source>
        <dbReference type="Proteomes" id="UP001595386"/>
    </source>
</evidence>
<organism evidence="1 2">
    <name type="scientific">Halomonas tibetensis</name>
    <dbReference type="NCBI Taxonomy" id="2259590"/>
    <lineage>
        <taxon>Bacteria</taxon>
        <taxon>Pseudomonadati</taxon>
        <taxon>Pseudomonadota</taxon>
        <taxon>Gammaproteobacteria</taxon>
        <taxon>Oceanospirillales</taxon>
        <taxon>Halomonadaceae</taxon>
        <taxon>Halomonas</taxon>
    </lineage>
</organism>
<dbReference type="RefSeq" id="WP_379757908.1">
    <property type="nucleotide sequence ID" value="NZ_JBHRSQ010000011.1"/>
</dbReference>
<dbReference type="EMBL" id="JBHRSQ010000011">
    <property type="protein sequence ID" value="MFC2992175.1"/>
    <property type="molecule type" value="Genomic_DNA"/>
</dbReference>